<dbReference type="SUPFAM" id="SSF46785">
    <property type="entry name" value="Winged helix' DNA-binding domain"/>
    <property type="match status" value="1"/>
</dbReference>
<evidence type="ECO:0000256" key="1">
    <source>
        <dbReference type="ARBA" id="ARBA00023015"/>
    </source>
</evidence>
<dbReference type="GO" id="GO:0003700">
    <property type="term" value="F:DNA-binding transcription factor activity"/>
    <property type="evidence" value="ECO:0007669"/>
    <property type="project" value="InterPro"/>
</dbReference>
<sequence>MTREPDSELLRPRMLYEVLAGALRQRIFTHELAPGDPIDEFWLASGYGVSRTPMREALKVLASEGLVELRARQGGFVARLAWPDIDQLFDVLDCLESFGVREATQARACLRSRDSFHRDLAEAAGNTYLPELVERIVAKLRLAFGPQFDRPEMQVPADFHAQLAHSVAAGESDAALRLLAAYQDTRRRMAALLFARVGQAVGGKRREPHVFPAAGAA</sequence>
<gene>
    <name evidence="5" type="ORF">GGD90_002087</name>
</gene>
<feature type="domain" description="HTH gntR-type" evidence="4">
    <location>
        <begin position="13"/>
        <end position="80"/>
    </location>
</feature>
<dbReference type="InterPro" id="IPR011711">
    <property type="entry name" value="GntR_C"/>
</dbReference>
<organism evidence="5 6">
    <name type="scientific">Rhodocyclus tenuis</name>
    <name type="common">Rhodospirillum tenue</name>
    <dbReference type="NCBI Taxonomy" id="1066"/>
    <lineage>
        <taxon>Bacteria</taxon>
        <taxon>Pseudomonadati</taxon>
        <taxon>Pseudomonadota</taxon>
        <taxon>Betaproteobacteria</taxon>
        <taxon>Rhodocyclales</taxon>
        <taxon>Rhodocyclaceae</taxon>
        <taxon>Rhodocyclus</taxon>
    </lineage>
</organism>
<dbReference type="PANTHER" id="PTHR43537">
    <property type="entry name" value="TRANSCRIPTIONAL REGULATOR, GNTR FAMILY"/>
    <property type="match status" value="1"/>
</dbReference>
<dbReference type="InterPro" id="IPR008920">
    <property type="entry name" value="TF_FadR/GntR_C"/>
</dbReference>
<dbReference type="AlphaFoldDB" id="A0A840GGS6"/>
<dbReference type="InterPro" id="IPR036390">
    <property type="entry name" value="WH_DNA-bd_sf"/>
</dbReference>
<evidence type="ECO:0000313" key="6">
    <source>
        <dbReference type="Proteomes" id="UP000587070"/>
    </source>
</evidence>
<dbReference type="CDD" id="cd07377">
    <property type="entry name" value="WHTH_GntR"/>
    <property type="match status" value="1"/>
</dbReference>
<evidence type="ECO:0000256" key="3">
    <source>
        <dbReference type="ARBA" id="ARBA00023163"/>
    </source>
</evidence>
<accession>A0A840GGS6</accession>
<dbReference type="Gene3D" id="1.10.10.10">
    <property type="entry name" value="Winged helix-like DNA-binding domain superfamily/Winged helix DNA-binding domain"/>
    <property type="match status" value="1"/>
</dbReference>
<evidence type="ECO:0000313" key="5">
    <source>
        <dbReference type="EMBL" id="MBB4247702.1"/>
    </source>
</evidence>
<keyword evidence="2 5" id="KW-0238">DNA-binding</keyword>
<dbReference type="PROSITE" id="PS50949">
    <property type="entry name" value="HTH_GNTR"/>
    <property type="match status" value="1"/>
</dbReference>
<evidence type="ECO:0000259" key="4">
    <source>
        <dbReference type="PROSITE" id="PS50949"/>
    </source>
</evidence>
<keyword evidence="3" id="KW-0804">Transcription</keyword>
<dbReference type="EMBL" id="JACIGE010000007">
    <property type="protein sequence ID" value="MBB4247702.1"/>
    <property type="molecule type" value="Genomic_DNA"/>
</dbReference>
<dbReference type="Pfam" id="PF00392">
    <property type="entry name" value="GntR"/>
    <property type="match status" value="1"/>
</dbReference>
<evidence type="ECO:0000256" key="2">
    <source>
        <dbReference type="ARBA" id="ARBA00023125"/>
    </source>
</evidence>
<dbReference type="SMART" id="SM00345">
    <property type="entry name" value="HTH_GNTR"/>
    <property type="match status" value="1"/>
</dbReference>
<proteinExistence type="predicted"/>
<dbReference type="SUPFAM" id="SSF48008">
    <property type="entry name" value="GntR ligand-binding domain-like"/>
    <property type="match status" value="1"/>
</dbReference>
<dbReference type="InterPro" id="IPR036388">
    <property type="entry name" value="WH-like_DNA-bd_sf"/>
</dbReference>
<dbReference type="InterPro" id="IPR000524">
    <property type="entry name" value="Tscrpt_reg_HTH_GntR"/>
</dbReference>
<protein>
    <submittedName>
        <fullName evidence="5">DNA-binding GntR family transcriptional regulator</fullName>
    </submittedName>
</protein>
<dbReference type="RefSeq" id="WP_153116671.1">
    <property type="nucleotide sequence ID" value="NZ_JACIGE010000007.1"/>
</dbReference>
<keyword evidence="6" id="KW-1185">Reference proteome</keyword>
<reference evidence="5 6" key="1">
    <citation type="submission" date="2020-08" db="EMBL/GenBank/DDBJ databases">
        <title>Genome sequencing of Purple Non-Sulfur Bacteria from various extreme environments.</title>
        <authorList>
            <person name="Mayer M."/>
        </authorList>
    </citation>
    <scope>NUCLEOTIDE SEQUENCE [LARGE SCALE GENOMIC DNA]</scope>
    <source>
        <strain evidence="5 6">2761</strain>
    </source>
</reference>
<name>A0A840GGS6_RHOTE</name>
<dbReference type="Pfam" id="PF07729">
    <property type="entry name" value="FCD"/>
    <property type="match status" value="1"/>
</dbReference>
<dbReference type="PANTHER" id="PTHR43537:SF50">
    <property type="entry name" value="TRANSCRIPTIONAL REGULATORY PROTEIN"/>
    <property type="match status" value="1"/>
</dbReference>
<dbReference type="GO" id="GO:0003677">
    <property type="term" value="F:DNA binding"/>
    <property type="evidence" value="ECO:0007669"/>
    <property type="project" value="UniProtKB-KW"/>
</dbReference>
<dbReference type="Proteomes" id="UP000587070">
    <property type="component" value="Unassembled WGS sequence"/>
</dbReference>
<comment type="caution">
    <text evidence="5">The sequence shown here is derived from an EMBL/GenBank/DDBJ whole genome shotgun (WGS) entry which is preliminary data.</text>
</comment>
<dbReference type="OrthoDB" id="9799812at2"/>
<keyword evidence="1" id="KW-0805">Transcription regulation</keyword>